<dbReference type="Proteomes" id="UP000254174">
    <property type="component" value="Unassembled WGS sequence"/>
</dbReference>
<feature type="transmembrane region" description="Helical" evidence="7">
    <location>
        <begin position="105"/>
        <end position="126"/>
    </location>
</feature>
<dbReference type="GO" id="GO:0022857">
    <property type="term" value="F:transmembrane transporter activity"/>
    <property type="evidence" value="ECO:0007669"/>
    <property type="project" value="InterPro"/>
</dbReference>
<evidence type="ECO:0000256" key="5">
    <source>
        <dbReference type="ARBA" id="ARBA00022989"/>
    </source>
</evidence>
<keyword evidence="3" id="KW-1003">Cell membrane</keyword>
<feature type="transmembrane region" description="Helical" evidence="7">
    <location>
        <begin position="37"/>
        <end position="59"/>
    </location>
</feature>
<keyword evidence="6 7" id="KW-0472">Membrane</keyword>
<feature type="transmembrane region" description="Helical" evidence="7">
    <location>
        <begin position="66"/>
        <end position="85"/>
    </location>
</feature>
<evidence type="ECO:0000256" key="3">
    <source>
        <dbReference type="ARBA" id="ARBA00022475"/>
    </source>
</evidence>
<dbReference type="InterPro" id="IPR001851">
    <property type="entry name" value="ABC_transp_permease"/>
</dbReference>
<evidence type="ECO:0000256" key="4">
    <source>
        <dbReference type="ARBA" id="ARBA00022692"/>
    </source>
</evidence>
<dbReference type="EMBL" id="UGFC01000006">
    <property type="protein sequence ID" value="STM15496.1"/>
    <property type="molecule type" value="Genomic_DNA"/>
</dbReference>
<comment type="similarity">
    <text evidence="2">Belongs to the binding-protein-dependent transport system permease family. AraH/RbsC subfamily.</text>
</comment>
<sequence length="189" mass="20187">MACCFCLASGDFDLSVASVIACAGVTTAVVINLTESLWIGVAAGLLLGVLCGLVNGFVIAKLKINALITTLATMQIVRGLAYIISDGKAVGIEDESFFALGYANWFGLPAPIWLTVACLIVFGLLLNKTTFGRNTPGDWRERRGCASGGCTGCSHQNYYLCSLWSGISDSRNYSGFTYDQWAANDVDWL</sequence>
<evidence type="ECO:0000256" key="1">
    <source>
        <dbReference type="ARBA" id="ARBA00004429"/>
    </source>
</evidence>
<organism evidence="8 9">
    <name type="scientific">Escherichia coli</name>
    <dbReference type="NCBI Taxonomy" id="562"/>
    <lineage>
        <taxon>Bacteria</taxon>
        <taxon>Pseudomonadati</taxon>
        <taxon>Pseudomonadota</taxon>
        <taxon>Gammaproteobacteria</taxon>
        <taxon>Enterobacterales</taxon>
        <taxon>Enterobacteriaceae</taxon>
        <taxon>Escherichia</taxon>
    </lineage>
</organism>
<dbReference type="PANTHER" id="PTHR32196">
    <property type="entry name" value="ABC TRANSPORTER PERMEASE PROTEIN YPHD-RELATED-RELATED"/>
    <property type="match status" value="1"/>
</dbReference>
<accession>A0A377D348</accession>
<dbReference type="Pfam" id="PF02653">
    <property type="entry name" value="BPD_transp_2"/>
    <property type="match status" value="1"/>
</dbReference>
<comment type="subcellular location">
    <subcellularLocation>
        <location evidence="1">Cell inner membrane</location>
        <topology evidence="1">Multi-pass membrane protein</topology>
    </subcellularLocation>
</comment>
<protein>
    <submittedName>
        <fullName evidence="8">L-arabinose ABC transporter, permease protein</fullName>
    </submittedName>
</protein>
<evidence type="ECO:0000256" key="7">
    <source>
        <dbReference type="SAM" id="Phobius"/>
    </source>
</evidence>
<keyword evidence="5 7" id="KW-1133">Transmembrane helix</keyword>
<reference evidence="8 9" key="1">
    <citation type="submission" date="2018-06" db="EMBL/GenBank/DDBJ databases">
        <authorList>
            <consortium name="Pathogen Informatics"/>
            <person name="Doyle S."/>
        </authorList>
    </citation>
    <scope>NUCLEOTIDE SEQUENCE [LARGE SCALE GENOMIC DNA]</scope>
    <source>
        <strain evidence="8 9">NCTC7922</strain>
    </source>
</reference>
<dbReference type="AlphaFoldDB" id="A0A377D348"/>
<evidence type="ECO:0000313" key="8">
    <source>
        <dbReference type="EMBL" id="STM15496.1"/>
    </source>
</evidence>
<evidence type="ECO:0000313" key="9">
    <source>
        <dbReference type="Proteomes" id="UP000254174"/>
    </source>
</evidence>
<dbReference type="CDD" id="cd06579">
    <property type="entry name" value="TM_PBP1_transp_AraH_like"/>
    <property type="match status" value="1"/>
</dbReference>
<feature type="transmembrane region" description="Helical" evidence="7">
    <location>
        <begin position="12"/>
        <end position="31"/>
    </location>
</feature>
<proteinExistence type="inferred from homology"/>
<evidence type="ECO:0000256" key="2">
    <source>
        <dbReference type="ARBA" id="ARBA00007942"/>
    </source>
</evidence>
<dbReference type="GO" id="GO:0005886">
    <property type="term" value="C:plasma membrane"/>
    <property type="evidence" value="ECO:0007669"/>
    <property type="project" value="UniProtKB-SubCell"/>
</dbReference>
<gene>
    <name evidence="8" type="primary">araH_2</name>
    <name evidence="8" type="ORF">NCTC7922_01883</name>
</gene>
<name>A0A377D348_ECOLX</name>
<keyword evidence="4 7" id="KW-0812">Transmembrane</keyword>
<dbReference type="PANTHER" id="PTHR32196:SF37">
    <property type="entry name" value="L-ARABINOSE TRANSPORT SYSTEM PERMEASE PROTEIN ARAH"/>
    <property type="match status" value="1"/>
</dbReference>
<evidence type="ECO:0000256" key="6">
    <source>
        <dbReference type="ARBA" id="ARBA00023136"/>
    </source>
</evidence>